<gene>
    <name evidence="2" type="ORF">F0254_07580</name>
</gene>
<protein>
    <submittedName>
        <fullName evidence="2">Uncharacterized protein</fullName>
    </submittedName>
</protein>
<feature type="chain" id="PRO_5009772307" evidence="1">
    <location>
        <begin position="22"/>
        <end position="107"/>
    </location>
</feature>
<reference evidence="2 3" key="1">
    <citation type="submission" date="2019-09" db="EMBL/GenBank/DDBJ databases">
        <title>Draft genome sequencing and comparative genomics of hatchery-associated Vibrios.</title>
        <authorList>
            <person name="Kehlet-Delgado H."/>
            <person name="Mueller R.S."/>
        </authorList>
    </citation>
    <scope>NUCLEOTIDE SEQUENCE [LARGE SCALE GENOMIC DNA]</scope>
    <source>
        <strain evidence="2 3">081416A</strain>
    </source>
</reference>
<evidence type="ECO:0000313" key="3">
    <source>
        <dbReference type="Proteomes" id="UP000532247"/>
    </source>
</evidence>
<proteinExistence type="predicted"/>
<keyword evidence="1" id="KW-0732">Signal</keyword>
<comment type="caution">
    <text evidence="2">The sequence shown here is derived from an EMBL/GenBank/DDBJ whole genome shotgun (WGS) entry which is preliminary data.</text>
</comment>
<evidence type="ECO:0000256" key="1">
    <source>
        <dbReference type="SAM" id="SignalP"/>
    </source>
</evidence>
<feature type="signal peptide" evidence="1">
    <location>
        <begin position="1"/>
        <end position="21"/>
    </location>
</feature>
<organism evidence="2 3">
    <name type="scientific">Vibrio alginolyticus</name>
    <dbReference type="NCBI Taxonomy" id="663"/>
    <lineage>
        <taxon>Bacteria</taxon>
        <taxon>Pseudomonadati</taxon>
        <taxon>Pseudomonadota</taxon>
        <taxon>Gammaproteobacteria</taxon>
        <taxon>Vibrionales</taxon>
        <taxon>Vibrionaceae</taxon>
        <taxon>Vibrio</taxon>
    </lineage>
</organism>
<dbReference type="AlphaFoldDB" id="A0A0H0YFQ7"/>
<dbReference type="eggNOG" id="ENOG5031PHX">
    <property type="taxonomic scope" value="Bacteria"/>
</dbReference>
<dbReference type="EMBL" id="VTYF01000003">
    <property type="protein sequence ID" value="NOI08727.1"/>
    <property type="molecule type" value="Genomic_DNA"/>
</dbReference>
<dbReference type="OrthoDB" id="5900988at2"/>
<evidence type="ECO:0000313" key="2">
    <source>
        <dbReference type="EMBL" id="NOI08727.1"/>
    </source>
</evidence>
<dbReference type="Proteomes" id="UP000532247">
    <property type="component" value="Unassembled WGS sequence"/>
</dbReference>
<sequence>MTRIATTIALALLFAAGSTLANTETKPEEMSNDTLLECANVSNARIAVPEHRAMFRHYLMSERDYSFDQLSSAELEFKAADKNESEVENIYKSQCKEVGEYLYSIGY</sequence>
<accession>A0A0H0YFQ7</accession>
<dbReference type="RefSeq" id="WP_005373158.1">
    <property type="nucleotide sequence ID" value="NZ_AP023188.1"/>
</dbReference>
<name>A0A0H0YFQ7_VIBAL</name>